<evidence type="ECO:0000313" key="1">
    <source>
        <dbReference type="EMBL" id="PIN18548.1"/>
    </source>
</evidence>
<organism evidence="1 2">
    <name type="scientific">Handroanthus impetiginosus</name>
    <dbReference type="NCBI Taxonomy" id="429701"/>
    <lineage>
        <taxon>Eukaryota</taxon>
        <taxon>Viridiplantae</taxon>
        <taxon>Streptophyta</taxon>
        <taxon>Embryophyta</taxon>
        <taxon>Tracheophyta</taxon>
        <taxon>Spermatophyta</taxon>
        <taxon>Magnoliopsida</taxon>
        <taxon>eudicotyledons</taxon>
        <taxon>Gunneridae</taxon>
        <taxon>Pentapetalae</taxon>
        <taxon>asterids</taxon>
        <taxon>lamiids</taxon>
        <taxon>Lamiales</taxon>
        <taxon>Bignoniaceae</taxon>
        <taxon>Crescentiina</taxon>
        <taxon>Tabebuia alliance</taxon>
        <taxon>Handroanthus</taxon>
    </lineage>
</organism>
<name>A0A2G9HLY8_9LAMI</name>
<reference evidence="2" key="1">
    <citation type="journal article" date="2018" name="Gigascience">
        <title>Genome assembly of the Pink Ipe (Handroanthus impetiginosus, Bignoniaceae), a highly valued, ecologically keystone Neotropical timber forest tree.</title>
        <authorList>
            <person name="Silva-Junior O.B."/>
            <person name="Grattapaglia D."/>
            <person name="Novaes E."/>
            <person name="Collevatti R.G."/>
        </authorList>
    </citation>
    <scope>NUCLEOTIDE SEQUENCE [LARGE SCALE GENOMIC DNA]</scope>
    <source>
        <strain evidence="2">cv. UFG-1</strain>
    </source>
</reference>
<accession>A0A2G9HLY8</accession>
<gene>
    <name evidence="1" type="ORF">CDL12_08787</name>
</gene>
<dbReference type="EMBL" id="NKXS01001445">
    <property type="protein sequence ID" value="PIN18548.1"/>
    <property type="molecule type" value="Genomic_DNA"/>
</dbReference>
<evidence type="ECO:0000313" key="2">
    <source>
        <dbReference type="Proteomes" id="UP000231279"/>
    </source>
</evidence>
<proteinExistence type="predicted"/>
<dbReference type="OrthoDB" id="1841020at2759"/>
<comment type="caution">
    <text evidence="1">The sequence shown here is derived from an EMBL/GenBank/DDBJ whole genome shotgun (WGS) entry which is preliminary data.</text>
</comment>
<dbReference type="Proteomes" id="UP000231279">
    <property type="component" value="Unassembled WGS sequence"/>
</dbReference>
<keyword evidence="2" id="KW-1185">Reference proteome</keyword>
<sequence length="84" mass="9476">MSRSLHICNVHDRPCQLCIDRKGGQHSPQPRECLHPVCHPSFLICYGALGWAGVGRVYSATKQQPYLDLNHLLDNSFGDFMIPK</sequence>
<protein>
    <submittedName>
        <fullName evidence="1">Uncharacterized protein</fullName>
    </submittedName>
</protein>
<dbReference type="AlphaFoldDB" id="A0A2G9HLY8"/>